<dbReference type="PANTHER" id="PTHR30055:SF148">
    <property type="entry name" value="TETR-FAMILY TRANSCRIPTIONAL REGULATOR"/>
    <property type="match status" value="1"/>
</dbReference>
<dbReference type="Gene3D" id="1.10.357.10">
    <property type="entry name" value="Tetracycline Repressor, domain 2"/>
    <property type="match status" value="1"/>
</dbReference>
<name>A0A917BAY9_9MICO</name>
<accession>A0A917BAY9</accession>
<dbReference type="Pfam" id="PF16859">
    <property type="entry name" value="TetR_C_11"/>
    <property type="match status" value="1"/>
</dbReference>
<keyword evidence="1" id="KW-0805">Transcription regulation</keyword>
<proteinExistence type="predicted"/>
<keyword evidence="2 4" id="KW-0238">DNA-binding</keyword>
<dbReference type="InterPro" id="IPR036271">
    <property type="entry name" value="Tet_transcr_reg_TetR-rel_C_sf"/>
</dbReference>
<dbReference type="SUPFAM" id="SSF48498">
    <property type="entry name" value="Tetracyclin repressor-like, C-terminal domain"/>
    <property type="match status" value="1"/>
</dbReference>
<evidence type="ECO:0000313" key="7">
    <source>
        <dbReference type="Proteomes" id="UP000598775"/>
    </source>
</evidence>
<evidence type="ECO:0000256" key="4">
    <source>
        <dbReference type="PROSITE-ProRule" id="PRU00335"/>
    </source>
</evidence>
<gene>
    <name evidence="6" type="ORF">GCM10011399_30320</name>
</gene>
<dbReference type="Pfam" id="PF00440">
    <property type="entry name" value="TetR_N"/>
    <property type="match status" value="1"/>
</dbReference>
<dbReference type="InterPro" id="IPR001647">
    <property type="entry name" value="HTH_TetR"/>
</dbReference>
<dbReference type="InterPro" id="IPR050109">
    <property type="entry name" value="HTH-type_TetR-like_transc_reg"/>
</dbReference>
<dbReference type="Gene3D" id="1.10.10.60">
    <property type="entry name" value="Homeodomain-like"/>
    <property type="match status" value="1"/>
</dbReference>
<evidence type="ECO:0000256" key="2">
    <source>
        <dbReference type="ARBA" id="ARBA00023125"/>
    </source>
</evidence>
<dbReference type="GO" id="GO:0000976">
    <property type="term" value="F:transcription cis-regulatory region binding"/>
    <property type="evidence" value="ECO:0007669"/>
    <property type="project" value="TreeGrafter"/>
</dbReference>
<dbReference type="Proteomes" id="UP000598775">
    <property type="component" value="Unassembled WGS sequence"/>
</dbReference>
<evidence type="ECO:0000256" key="3">
    <source>
        <dbReference type="ARBA" id="ARBA00023163"/>
    </source>
</evidence>
<comment type="caution">
    <text evidence="6">The sequence shown here is derived from an EMBL/GenBank/DDBJ whole genome shotgun (WGS) entry which is preliminary data.</text>
</comment>
<dbReference type="PANTHER" id="PTHR30055">
    <property type="entry name" value="HTH-TYPE TRANSCRIPTIONAL REGULATOR RUTR"/>
    <property type="match status" value="1"/>
</dbReference>
<dbReference type="RefSeq" id="WP_188679731.1">
    <property type="nucleotide sequence ID" value="NZ_BMGP01000006.1"/>
</dbReference>
<evidence type="ECO:0000259" key="5">
    <source>
        <dbReference type="PROSITE" id="PS50977"/>
    </source>
</evidence>
<organism evidence="6 7">
    <name type="scientific">Subtercola lobariae</name>
    <dbReference type="NCBI Taxonomy" id="1588641"/>
    <lineage>
        <taxon>Bacteria</taxon>
        <taxon>Bacillati</taxon>
        <taxon>Actinomycetota</taxon>
        <taxon>Actinomycetes</taxon>
        <taxon>Micrococcales</taxon>
        <taxon>Microbacteriaceae</taxon>
        <taxon>Subtercola</taxon>
    </lineage>
</organism>
<evidence type="ECO:0000313" key="6">
    <source>
        <dbReference type="EMBL" id="GGF35210.1"/>
    </source>
</evidence>
<dbReference type="EMBL" id="BMGP01000006">
    <property type="protein sequence ID" value="GGF35210.1"/>
    <property type="molecule type" value="Genomic_DNA"/>
</dbReference>
<protein>
    <submittedName>
        <fullName evidence="6">TetR family transcriptional regulator</fullName>
    </submittedName>
</protein>
<dbReference type="InterPro" id="IPR011075">
    <property type="entry name" value="TetR_C"/>
</dbReference>
<dbReference type="SUPFAM" id="SSF46689">
    <property type="entry name" value="Homeodomain-like"/>
    <property type="match status" value="1"/>
</dbReference>
<feature type="DNA-binding region" description="H-T-H motif" evidence="4">
    <location>
        <begin position="43"/>
        <end position="62"/>
    </location>
</feature>
<keyword evidence="3" id="KW-0804">Transcription</keyword>
<evidence type="ECO:0000256" key="1">
    <source>
        <dbReference type="ARBA" id="ARBA00023015"/>
    </source>
</evidence>
<reference evidence="6 7" key="1">
    <citation type="journal article" date="2014" name="Int. J. Syst. Evol. Microbiol.">
        <title>Complete genome sequence of Corynebacterium casei LMG S-19264T (=DSM 44701T), isolated from a smear-ripened cheese.</title>
        <authorList>
            <consortium name="US DOE Joint Genome Institute (JGI-PGF)"/>
            <person name="Walter F."/>
            <person name="Albersmeier A."/>
            <person name="Kalinowski J."/>
            <person name="Ruckert C."/>
        </authorList>
    </citation>
    <scope>NUCLEOTIDE SEQUENCE [LARGE SCALE GENOMIC DNA]</scope>
    <source>
        <strain evidence="6 7">CGMCC 1.12976</strain>
    </source>
</reference>
<sequence>MATATSITTDAPKATRRRGGKLLQAIYETTLTDLVNNGFENLTFDKLAAATGTGKASLYRRWSTPDELLMAALADPVVGYGDPVFPDKGNIRDDLIELLSHLAESLDRPHGRAMLLVLAHRTTRPELYELVERMLLRPHEAMTLQAFEAGVERGEVDPDVVNERVLLMGSWLVTSEYNRHGQIDQSEVVAIIDEIILPVITPRDSVERGGVVKAVES</sequence>
<feature type="domain" description="HTH tetR-type" evidence="5">
    <location>
        <begin position="20"/>
        <end position="80"/>
    </location>
</feature>
<dbReference type="PROSITE" id="PS50977">
    <property type="entry name" value="HTH_TETR_2"/>
    <property type="match status" value="1"/>
</dbReference>
<dbReference type="AlphaFoldDB" id="A0A917BAY9"/>
<dbReference type="InterPro" id="IPR009057">
    <property type="entry name" value="Homeodomain-like_sf"/>
</dbReference>
<keyword evidence="7" id="KW-1185">Reference proteome</keyword>
<dbReference type="GO" id="GO:0003700">
    <property type="term" value="F:DNA-binding transcription factor activity"/>
    <property type="evidence" value="ECO:0007669"/>
    <property type="project" value="TreeGrafter"/>
</dbReference>